<dbReference type="Proteomes" id="UP000254065">
    <property type="component" value="Unassembled WGS sequence"/>
</dbReference>
<proteinExistence type="predicted"/>
<sequence length="141" mass="16269">MLDVQQIFQYTQDFGVAECEMTGDDELWVRGKEWGTHIIIKMMKNKPVLTVWGGDDCQEVLDRTSLPSVAALHAYLDEHARVTSDNTQSKDTSMIDIYINIIKEKLAEQQISLDFDKQTKAERLVVRHIENKLAEIIQFLQ</sequence>
<name>A0A378QZS5_9GAMM</name>
<organism evidence="1 2">
    <name type="scientific">Moraxella caprae</name>
    <dbReference type="NCBI Taxonomy" id="90240"/>
    <lineage>
        <taxon>Bacteria</taxon>
        <taxon>Pseudomonadati</taxon>
        <taxon>Pseudomonadota</taxon>
        <taxon>Gammaproteobacteria</taxon>
        <taxon>Moraxellales</taxon>
        <taxon>Moraxellaceae</taxon>
        <taxon>Moraxella</taxon>
    </lineage>
</organism>
<protein>
    <submittedName>
        <fullName evidence="1">Uncharacterized protein</fullName>
    </submittedName>
</protein>
<dbReference type="RefSeq" id="WP_029102008.1">
    <property type="nucleotide sequence ID" value="NZ_UGQB01000004.1"/>
</dbReference>
<gene>
    <name evidence="1" type="ORF">NCTC12877_01570</name>
</gene>
<dbReference type="OrthoDB" id="9879949at2"/>
<accession>A0A378QZS5</accession>
<dbReference type="EMBL" id="UGQB01000004">
    <property type="protein sequence ID" value="STZ08566.1"/>
    <property type="molecule type" value="Genomic_DNA"/>
</dbReference>
<evidence type="ECO:0000313" key="2">
    <source>
        <dbReference type="Proteomes" id="UP000254065"/>
    </source>
</evidence>
<reference evidence="1 2" key="1">
    <citation type="submission" date="2018-06" db="EMBL/GenBank/DDBJ databases">
        <authorList>
            <consortium name="Pathogen Informatics"/>
            <person name="Doyle S."/>
        </authorList>
    </citation>
    <scope>NUCLEOTIDE SEQUENCE [LARGE SCALE GENOMIC DNA]</scope>
    <source>
        <strain evidence="1 2">NCTC12877</strain>
    </source>
</reference>
<keyword evidence="2" id="KW-1185">Reference proteome</keyword>
<dbReference type="AlphaFoldDB" id="A0A378QZS5"/>
<evidence type="ECO:0000313" key="1">
    <source>
        <dbReference type="EMBL" id="STZ08566.1"/>
    </source>
</evidence>